<dbReference type="CDD" id="cd00002">
    <property type="entry name" value="YbaK_deacylase"/>
    <property type="match status" value="1"/>
</dbReference>
<dbReference type="Gene3D" id="3.90.960.10">
    <property type="entry name" value="YbaK/aminoacyl-tRNA synthetase-associated domain"/>
    <property type="match status" value="1"/>
</dbReference>
<dbReference type="InterPro" id="IPR007214">
    <property type="entry name" value="YbaK/aa-tRNA-synth-assoc-dom"/>
</dbReference>
<dbReference type="PANTHER" id="PTHR30411:SF0">
    <property type="entry name" value="CYS-TRNA(PRO)_CYS-TRNA(CYS) DEACYLASE YBAK"/>
    <property type="match status" value="1"/>
</dbReference>
<dbReference type="NCBIfam" id="TIGR00011">
    <property type="entry name" value="YbaK_EbsC"/>
    <property type="match status" value="1"/>
</dbReference>
<name>A0ABS2C9P6_9NEIS</name>
<dbReference type="InterPro" id="IPR004369">
    <property type="entry name" value="Prolyl-tRNA_editing_YbaK/EbsC"/>
</dbReference>
<organism evidence="6 7">
    <name type="scientific">Deefgea chitinilytica</name>
    <dbReference type="NCBI Taxonomy" id="570276"/>
    <lineage>
        <taxon>Bacteria</taxon>
        <taxon>Pseudomonadati</taxon>
        <taxon>Pseudomonadota</taxon>
        <taxon>Betaproteobacteria</taxon>
        <taxon>Neisseriales</taxon>
        <taxon>Chitinibacteraceae</taxon>
        <taxon>Deefgea</taxon>
    </lineage>
</organism>
<accession>A0ABS2C9P6</accession>
<evidence type="ECO:0000256" key="4">
    <source>
        <dbReference type="PIRNR" id="PIRNR006181"/>
    </source>
</evidence>
<proteinExistence type="inferred from homology"/>
<comment type="similarity">
    <text evidence="1 4">Belongs to the prolyl-tRNA editing family. YbaK/EbsC subfamily.</text>
</comment>
<evidence type="ECO:0000313" key="7">
    <source>
        <dbReference type="Proteomes" id="UP001195660"/>
    </source>
</evidence>
<protein>
    <recommendedName>
        <fullName evidence="4">Cys-tRNA(Pro)/Cys-tRNA(Cys) deacylase</fullName>
        <ecNumber evidence="4">4.2.-.-</ecNumber>
    </recommendedName>
</protein>
<dbReference type="PANTHER" id="PTHR30411">
    <property type="entry name" value="CYTOPLASMIC PROTEIN"/>
    <property type="match status" value="1"/>
</dbReference>
<dbReference type="EMBL" id="WOFE01000001">
    <property type="protein sequence ID" value="MBM5570854.1"/>
    <property type="molecule type" value="Genomic_DNA"/>
</dbReference>
<keyword evidence="7" id="KW-1185">Reference proteome</keyword>
<dbReference type="Pfam" id="PF04073">
    <property type="entry name" value="tRNA_edit"/>
    <property type="match status" value="1"/>
</dbReference>
<reference evidence="6 7" key="1">
    <citation type="submission" date="2019-11" db="EMBL/GenBank/DDBJ databases">
        <title>Novel Deefgea species.</title>
        <authorList>
            <person name="Han J.-H."/>
        </authorList>
    </citation>
    <scope>NUCLEOTIDE SEQUENCE [LARGE SCALE GENOMIC DNA]</scope>
    <source>
        <strain evidence="6 7">LMG 24817</strain>
    </source>
</reference>
<evidence type="ECO:0000256" key="3">
    <source>
        <dbReference type="ARBA" id="ARBA00023239"/>
    </source>
</evidence>
<evidence type="ECO:0000256" key="1">
    <source>
        <dbReference type="ARBA" id="ARBA00009798"/>
    </source>
</evidence>
<dbReference type="EC" id="4.2.-.-" evidence="4"/>
<feature type="domain" description="YbaK/aminoacyl-tRNA synthetase-associated" evidence="5">
    <location>
        <begin position="37"/>
        <end position="146"/>
    </location>
</feature>
<comment type="caution">
    <text evidence="6">The sequence shown here is derived from an EMBL/GenBank/DDBJ whole genome shotgun (WGS) entry which is preliminary data.</text>
</comment>
<dbReference type="InterPro" id="IPR036754">
    <property type="entry name" value="YbaK/aa-tRNA-synt-asso_dom_sf"/>
</dbReference>
<dbReference type="PIRSF" id="PIRSF006181">
    <property type="entry name" value="EbsC_YbaK"/>
    <property type="match status" value="1"/>
</dbReference>
<evidence type="ECO:0000256" key="2">
    <source>
        <dbReference type="ARBA" id="ARBA00022917"/>
    </source>
</evidence>
<evidence type="ECO:0000259" key="5">
    <source>
        <dbReference type="Pfam" id="PF04073"/>
    </source>
</evidence>
<evidence type="ECO:0000313" key="6">
    <source>
        <dbReference type="EMBL" id="MBM5570854.1"/>
    </source>
</evidence>
<gene>
    <name evidence="6" type="primary">ybaK</name>
    <name evidence="6" type="ORF">GM173_04585</name>
</gene>
<dbReference type="Proteomes" id="UP001195660">
    <property type="component" value="Unassembled WGS sequence"/>
</dbReference>
<dbReference type="RefSeq" id="WP_203570128.1">
    <property type="nucleotide sequence ID" value="NZ_WOFE01000001.1"/>
</dbReference>
<keyword evidence="2 4" id="KW-0648">Protein biosynthesis</keyword>
<dbReference type="SUPFAM" id="SSF55826">
    <property type="entry name" value="YbaK/ProRS associated domain"/>
    <property type="match status" value="1"/>
</dbReference>
<keyword evidence="3 4" id="KW-0456">Lyase</keyword>
<sequence>MVSEKIPVTTAIRMLRANKIQYTEHLYDYEERGGTAVSARELGVPERIVIKTLIMENEKKQPMVVLMHGDCEVSTKNLARIIACKTINPCAPEIANKHSGFVVGGTSPFGTKKIMPVYMQASIAELEKIYINGGRRGFLVGMSPAACIQVLKPILVDVAIYPT</sequence>